<dbReference type="SFLD" id="SFLDS00019">
    <property type="entry name" value="Glutathione_Transferase_(cytos"/>
    <property type="match status" value="1"/>
</dbReference>
<reference evidence="1 2" key="1">
    <citation type="submission" date="2015-07" db="EMBL/GenBank/DDBJ databases">
        <authorList>
            <person name="Noorani M."/>
        </authorList>
    </citation>
    <scope>NUCLEOTIDE SEQUENCE [LARGE SCALE GENOMIC DNA]</scope>
    <source>
        <strain evidence="1 2">KCTC 42284</strain>
    </source>
</reference>
<organism evidence="1 2">
    <name type="scientific">Wenzhouxiangella marina</name>
    <dbReference type="NCBI Taxonomy" id="1579979"/>
    <lineage>
        <taxon>Bacteria</taxon>
        <taxon>Pseudomonadati</taxon>
        <taxon>Pseudomonadota</taxon>
        <taxon>Gammaproteobacteria</taxon>
        <taxon>Chromatiales</taxon>
        <taxon>Wenzhouxiangellaceae</taxon>
        <taxon>Wenzhouxiangella</taxon>
    </lineage>
</organism>
<dbReference type="RefSeq" id="WP_049724163.1">
    <property type="nucleotide sequence ID" value="NZ_CP012154.1"/>
</dbReference>
<evidence type="ECO:0000313" key="2">
    <source>
        <dbReference type="Proteomes" id="UP000066624"/>
    </source>
</evidence>
<dbReference type="PANTHER" id="PTHR44051:SF8">
    <property type="entry name" value="GLUTATHIONE S-TRANSFERASE GSTA"/>
    <property type="match status" value="1"/>
</dbReference>
<dbReference type="InterPro" id="IPR040079">
    <property type="entry name" value="Glutathione_S-Trfase"/>
</dbReference>
<dbReference type="CDD" id="cd03051">
    <property type="entry name" value="GST_N_GTT2_like"/>
    <property type="match status" value="1"/>
</dbReference>
<name>A0A0K0XS13_9GAMM</name>
<dbReference type="Pfam" id="PF13409">
    <property type="entry name" value="GST_N_2"/>
    <property type="match status" value="1"/>
</dbReference>
<accession>A0A0K0XS13</accession>
<dbReference type="PROSITE" id="PS50404">
    <property type="entry name" value="GST_NTER"/>
    <property type="match status" value="1"/>
</dbReference>
<dbReference type="Gene3D" id="3.40.30.10">
    <property type="entry name" value="Glutaredoxin"/>
    <property type="match status" value="1"/>
</dbReference>
<protein>
    <submittedName>
        <fullName evidence="1">Putative Glutathione S-transferase</fullName>
    </submittedName>
</protein>
<dbReference type="STRING" id="1579979.WM2015_54"/>
<dbReference type="KEGG" id="wma:WM2015_54"/>
<dbReference type="Pfam" id="PF00043">
    <property type="entry name" value="GST_C"/>
    <property type="match status" value="1"/>
</dbReference>
<dbReference type="InterPro" id="IPR004046">
    <property type="entry name" value="GST_C"/>
</dbReference>
<dbReference type="AlphaFoldDB" id="A0A0K0XS13"/>
<dbReference type="InterPro" id="IPR004045">
    <property type="entry name" value="Glutathione_S-Trfase_N"/>
</dbReference>
<dbReference type="PROSITE" id="PS50405">
    <property type="entry name" value="GST_CTER"/>
    <property type="match status" value="1"/>
</dbReference>
<dbReference type="Proteomes" id="UP000066624">
    <property type="component" value="Chromosome"/>
</dbReference>
<keyword evidence="1" id="KW-0808">Transferase</keyword>
<dbReference type="EMBL" id="CP012154">
    <property type="protein sequence ID" value="AKS40445.1"/>
    <property type="molecule type" value="Genomic_DNA"/>
</dbReference>
<dbReference type="InterPro" id="IPR010987">
    <property type="entry name" value="Glutathione-S-Trfase_C-like"/>
</dbReference>
<gene>
    <name evidence="1" type="ORF">WM2015_54</name>
</gene>
<proteinExistence type="predicted"/>
<dbReference type="SUPFAM" id="SSF47616">
    <property type="entry name" value="GST C-terminal domain-like"/>
    <property type="match status" value="1"/>
</dbReference>
<dbReference type="InterPro" id="IPR036282">
    <property type="entry name" value="Glutathione-S-Trfase_C_sf"/>
</dbReference>
<sequence>MKLYTCTGAPSPRRVTLYLAAKGIELETVEVDLRAGEHLSDDFAARSPDCTVPVLELDNGEHLFETGAIRRYLEELHPEPPMFGSSPESRAQINQWTDRVFAHGLLSVMDAFRNASPGFKDHALTGRRPVAQIPALAERARDRYAGFLNLLDERLQSQEQVGGAEFSVADIDALVTIDFAARAIRIAPDPQQTALSDWHQRMRERFAEA</sequence>
<dbReference type="Gene3D" id="1.20.1050.10">
    <property type="match status" value="1"/>
</dbReference>
<dbReference type="SFLD" id="SFLDG00358">
    <property type="entry name" value="Main_(cytGST)"/>
    <property type="match status" value="1"/>
</dbReference>
<dbReference type="OrthoDB" id="9797500at2"/>
<dbReference type="InterPro" id="IPR036249">
    <property type="entry name" value="Thioredoxin-like_sf"/>
</dbReference>
<evidence type="ECO:0000313" key="1">
    <source>
        <dbReference type="EMBL" id="AKS40445.1"/>
    </source>
</evidence>
<dbReference type="PANTHER" id="PTHR44051">
    <property type="entry name" value="GLUTATHIONE S-TRANSFERASE-RELATED"/>
    <property type="match status" value="1"/>
</dbReference>
<dbReference type="InterPro" id="IPR034345">
    <property type="entry name" value="Gtt2-like_N"/>
</dbReference>
<keyword evidence="2" id="KW-1185">Reference proteome</keyword>
<dbReference type="GO" id="GO:0016740">
    <property type="term" value="F:transferase activity"/>
    <property type="evidence" value="ECO:0007669"/>
    <property type="project" value="UniProtKB-KW"/>
</dbReference>
<dbReference type="SUPFAM" id="SSF52833">
    <property type="entry name" value="Thioredoxin-like"/>
    <property type="match status" value="1"/>
</dbReference>